<organism evidence="3 4">
    <name type="scientific">Neohortaea acidophila</name>
    <dbReference type="NCBI Taxonomy" id="245834"/>
    <lineage>
        <taxon>Eukaryota</taxon>
        <taxon>Fungi</taxon>
        <taxon>Dikarya</taxon>
        <taxon>Ascomycota</taxon>
        <taxon>Pezizomycotina</taxon>
        <taxon>Dothideomycetes</taxon>
        <taxon>Dothideomycetidae</taxon>
        <taxon>Mycosphaerellales</taxon>
        <taxon>Teratosphaeriaceae</taxon>
        <taxon>Neohortaea</taxon>
    </lineage>
</organism>
<keyword evidence="4" id="KW-1185">Reference proteome</keyword>
<feature type="compositionally biased region" description="Low complexity" evidence="1">
    <location>
        <begin position="315"/>
        <end position="326"/>
    </location>
</feature>
<reference evidence="3" key="1">
    <citation type="journal article" date="2020" name="Stud. Mycol.">
        <title>101 Dothideomycetes genomes: a test case for predicting lifestyles and emergence of pathogens.</title>
        <authorList>
            <person name="Haridas S."/>
            <person name="Albert R."/>
            <person name="Binder M."/>
            <person name="Bloem J."/>
            <person name="Labutti K."/>
            <person name="Salamov A."/>
            <person name="Andreopoulos B."/>
            <person name="Baker S."/>
            <person name="Barry K."/>
            <person name="Bills G."/>
            <person name="Bluhm B."/>
            <person name="Cannon C."/>
            <person name="Castanera R."/>
            <person name="Culley D."/>
            <person name="Daum C."/>
            <person name="Ezra D."/>
            <person name="Gonzalez J."/>
            <person name="Henrissat B."/>
            <person name="Kuo A."/>
            <person name="Liang C."/>
            <person name="Lipzen A."/>
            <person name="Lutzoni F."/>
            <person name="Magnuson J."/>
            <person name="Mondo S."/>
            <person name="Nolan M."/>
            <person name="Ohm R."/>
            <person name="Pangilinan J."/>
            <person name="Park H.-J."/>
            <person name="Ramirez L."/>
            <person name="Alfaro M."/>
            <person name="Sun H."/>
            <person name="Tritt A."/>
            <person name="Yoshinaga Y."/>
            <person name="Zwiers L.-H."/>
            <person name="Turgeon B."/>
            <person name="Goodwin S."/>
            <person name="Spatafora J."/>
            <person name="Crous P."/>
            <person name="Grigoriev I."/>
        </authorList>
    </citation>
    <scope>NUCLEOTIDE SEQUENCE</scope>
    <source>
        <strain evidence="3">CBS 113389</strain>
    </source>
</reference>
<dbReference type="OrthoDB" id="3641288at2759"/>
<dbReference type="SUPFAM" id="SSF81383">
    <property type="entry name" value="F-box domain"/>
    <property type="match status" value="1"/>
</dbReference>
<feature type="domain" description="F-box" evidence="2">
    <location>
        <begin position="94"/>
        <end position="132"/>
    </location>
</feature>
<gene>
    <name evidence="3" type="ORF">BDY17DRAFT_298473</name>
</gene>
<protein>
    <recommendedName>
        <fullName evidence="2">F-box domain-containing protein</fullName>
    </recommendedName>
</protein>
<feature type="region of interest" description="Disordered" evidence="1">
    <location>
        <begin position="343"/>
        <end position="367"/>
    </location>
</feature>
<feature type="compositionally biased region" description="Low complexity" evidence="1">
    <location>
        <begin position="14"/>
        <end position="28"/>
    </location>
</feature>
<dbReference type="EMBL" id="MU001636">
    <property type="protein sequence ID" value="KAF2482403.1"/>
    <property type="molecule type" value="Genomic_DNA"/>
</dbReference>
<evidence type="ECO:0000259" key="2">
    <source>
        <dbReference type="SMART" id="SM00256"/>
    </source>
</evidence>
<dbReference type="AlphaFoldDB" id="A0A6A6PSD3"/>
<dbReference type="InterPro" id="IPR001810">
    <property type="entry name" value="F-box_dom"/>
</dbReference>
<dbReference type="GeneID" id="54474745"/>
<sequence>MDSTPPNTSAAPASLLTQLRRLSSTTPSQRARRFSDTDRQLSASPRMIAPFERSTPARDEQSSVSQPPPPPSIPLDQHYCPASTCSILQVFETTELLELILNHLNTKDILSLRRTSTHWASTINHSPYLRLHSFATPHWRRPGLNYELLPLTLPGLRISPGQEIDKGQWIIASFTADTIRLILRNPPPPKALVRSNSIYEGLRAGGGSRAKAAAATAAWQSSHSSEPFSQPSSPVPYRDLLITQPPLLGMQAFTIYADDAPSATAATSIDDENAVADLDFAAKCANYTGITLGFLAGISQSLLAGEAGEEDGRPFARPSSSTSPSRRPVKVVFKAIMSFCEPVRPGPVRPKQPWEQGSSVTRFSEGE</sequence>
<evidence type="ECO:0000313" key="3">
    <source>
        <dbReference type="EMBL" id="KAF2482403.1"/>
    </source>
</evidence>
<dbReference type="Proteomes" id="UP000799767">
    <property type="component" value="Unassembled WGS sequence"/>
</dbReference>
<proteinExistence type="predicted"/>
<feature type="compositionally biased region" description="Polar residues" evidence="1">
    <location>
        <begin position="1"/>
        <end position="11"/>
    </location>
</feature>
<dbReference type="InterPro" id="IPR036047">
    <property type="entry name" value="F-box-like_dom_sf"/>
</dbReference>
<accession>A0A6A6PSD3</accession>
<feature type="region of interest" description="Disordered" evidence="1">
    <location>
        <begin position="1"/>
        <end position="75"/>
    </location>
</feature>
<feature type="region of interest" description="Disordered" evidence="1">
    <location>
        <begin position="309"/>
        <end position="328"/>
    </location>
</feature>
<evidence type="ECO:0000256" key="1">
    <source>
        <dbReference type="SAM" id="MobiDB-lite"/>
    </source>
</evidence>
<name>A0A6A6PSD3_9PEZI</name>
<dbReference type="CDD" id="cd09917">
    <property type="entry name" value="F-box_SF"/>
    <property type="match status" value="1"/>
</dbReference>
<dbReference type="Pfam" id="PF00646">
    <property type="entry name" value="F-box"/>
    <property type="match status" value="1"/>
</dbReference>
<feature type="compositionally biased region" description="Polar residues" evidence="1">
    <location>
        <begin position="355"/>
        <end position="367"/>
    </location>
</feature>
<evidence type="ECO:0000313" key="4">
    <source>
        <dbReference type="Proteomes" id="UP000799767"/>
    </source>
</evidence>
<dbReference type="SMART" id="SM00256">
    <property type="entry name" value="FBOX"/>
    <property type="match status" value="1"/>
</dbReference>
<dbReference type="RefSeq" id="XP_033588973.1">
    <property type="nucleotide sequence ID" value="XM_033733743.1"/>
</dbReference>